<feature type="domain" description="Diphthamide synthase" evidence="14">
    <location>
        <begin position="1"/>
        <end position="234"/>
    </location>
</feature>
<feature type="region of interest" description="Disordered" evidence="13">
    <location>
        <begin position="278"/>
        <end position="305"/>
    </location>
</feature>
<keyword evidence="7" id="KW-0067">ATP-binding</keyword>
<dbReference type="InterPro" id="IPR006175">
    <property type="entry name" value="YjgF/YER057c/UK114"/>
</dbReference>
<dbReference type="GO" id="GO:0017178">
    <property type="term" value="F:diphthine-ammonia ligase activity"/>
    <property type="evidence" value="ECO:0007669"/>
    <property type="project" value="UniProtKB-EC"/>
</dbReference>
<gene>
    <name evidence="15" type="ORF">Pcinc_012559</name>
</gene>
<evidence type="ECO:0000256" key="3">
    <source>
        <dbReference type="ARBA" id="ARBA00012089"/>
    </source>
</evidence>
<keyword evidence="6" id="KW-0547">Nucleotide-binding</keyword>
<evidence type="ECO:0000256" key="12">
    <source>
        <dbReference type="ARBA" id="ARBA00048108"/>
    </source>
</evidence>
<protein>
    <recommendedName>
        <fullName evidence="4">Diphthine--ammonia ligase</fullName>
        <ecNumber evidence="3">6.3.1.14</ecNumber>
    </recommendedName>
    <alternativeName>
        <fullName evidence="9">ATP-binding domain-containing protein 4</fullName>
    </alternativeName>
    <alternativeName>
        <fullName evidence="8">Diphthamide synthase</fullName>
    </alternativeName>
    <alternativeName>
        <fullName evidence="10">Diphthamide synthetase</fullName>
    </alternativeName>
    <alternativeName>
        <fullName evidence="11">Protein DPH6 homolog</fullName>
    </alternativeName>
</protein>
<comment type="caution">
    <text evidence="15">The sequence shown here is derived from an EMBL/GenBank/DDBJ whole genome shotgun (WGS) entry which is preliminary data.</text>
</comment>
<dbReference type="InterPro" id="IPR014729">
    <property type="entry name" value="Rossmann-like_a/b/a_fold"/>
</dbReference>
<evidence type="ECO:0000256" key="1">
    <source>
        <dbReference type="ARBA" id="ARBA00005156"/>
    </source>
</evidence>
<dbReference type="NCBIfam" id="TIGR00290">
    <property type="entry name" value="MJ0570_dom"/>
    <property type="match status" value="1"/>
</dbReference>
<name>A0AAE1KV93_PETCI</name>
<dbReference type="InterPro" id="IPR030662">
    <property type="entry name" value="DPH6/MJ0570"/>
</dbReference>
<dbReference type="SUPFAM" id="SSF52402">
    <property type="entry name" value="Adenine nucleotide alpha hydrolases-like"/>
    <property type="match status" value="1"/>
</dbReference>
<evidence type="ECO:0000256" key="11">
    <source>
        <dbReference type="ARBA" id="ARBA00032849"/>
    </source>
</evidence>
<feature type="compositionally biased region" description="Basic and acidic residues" evidence="13">
    <location>
        <begin position="280"/>
        <end position="293"/>
    </location>
</feature>
<dbReference type="Gene3D" id="3.40.50.620">
    <property type="entry name" value="HUPs"/>
    <property type="match status" value="1"/>
</dbReference>
<keyword evidence="16" id="KW-1185">Reference proteome</keyword>
<dbReference type="Gene3D" id="3.90.1490.10">
    <property type="entry name" value="putative n-type atp pyrophosphatase, domain 2"/>
    <property type="match status" value="1"/>
</dbReference>
<evidence type="ECO:0000256" key="7">
    <source>
        <dbReference type="ARBA" id="ARBA00022840"/>
    </source>
</evidence>
<dbReference type="Gene3D" id="3.30.1330.40">
    <property type="entry name" value="RutC-like"/>
    <property type="match status" value="2"/>
</dbReference>
<dbReference type="AlphaFoldDB" id="A0AAE1KV93"/>
<dbReference type="CDD" id="cd01994">
    <property type="entry name" value="AANH_PF0828-like"/>
    <property type="match status" value="1"/>
</dbReference>
<evidence type="ECO:0000259" key="14">
    <source>
        <dbReference type="Pfam" id="PF01902"/>
    </source>
</evidence>
<dbReference type="InterPro" id="IPR035959">
    <property type="entry name" value="RutC-like_sf"/>
</dbReference>
<reference evidence="15" key="1">
    <citation type="submission" date="2023-10" db="EMBL/GenBank/DDBJ databases">
        <title>Genome assemblies of two species of porcelain crab, Petrolisthes cinctipes and Petrolisthes manimaculis (Anomura: Porcellanidae).</title>
        <authorList>
            <person name="Angst P."/>
        </authorList>
    </citation>
    <scope>NUCLEOTIDE SEQUENCE</scope>
    <source>
        <strain evidence="15">PB745_01</strain>
        <tissue evidence="15">Gill</tissue>
    </source>
</reference>
<dbReference type="FunFam" id="3.30.1330.40:FF:000010">
    <property type="entry name" value="Diphthine--ammonia ligase"/>
    <property type="match status" value="1"/>
</dbReference>
<accession>A0AAE1KV93</accession>
<comment type="similarity">
    <text evidence="2">Belongs to the Diphthine--ammonia ligase family.</text>
</comment>
<dbReference type="Pfam" id="PF01902">
    <property type="entry name" value="Diphthami_syn_2"/>
    <property type="match status" value="1"/>
</dbReference>
<dbReference type="InterPro" id="IPR002761">
    <property type="entry name" value="Diphthami_syn_dom"/>
</dbReference>
<keyword evidence="5" id="KW-0436">Ligase</keyword>
<dbReference type="Proteomes" id="UP001286313">
    <property type="component" value="Unassembled WGS sequence"/>
</dbReference>
<evidence type="ECO:0000256" key="13">
    <source>
        <dbReference type="SAM" id="MobiDB-lite"/>
    </source>
</evidence>
<dbReference type="EC" id="6.3.1.14" evidence="3"/>
<evidence type="ECO:0000256" key="2">
    <source>
        <dbReference type="ARBA" id="ARBA00008496"/>
    </source>
</evidence>
<dbReference type="SUPFAM" id="SSF55298">
    <property type="entry name" value="YjgF-like"/>
    <property type="match status" value="2"/>
</dbReference>
<dbReference type="GO" id="GO:0017183">
    <property type="term" value="P:protein histidyl modification to diphthamide"/>
    <property type="evidence" value="ECO:0007669"/>
    <property type="project" value="TreeGrafter"/>
</dbReference>
<proteinExistence type="inferred from homology"/>
<evidence type="ECO:0000256" key="8">
    <source>
        <dbReference type="ARBA" id="ARBA00029814"/>
    </source>
</evidence>
<evidence type="ECO:0000313" key="16">
    <source>
        <dbReference type="Proteomes" id="UP001286313"/>
    </source>
</evidence>
<comment type="catalytic activity">
    <reaction evidence="12">
        <text>diphthine-[translation elongation factor 2] + NH4(+) + ATP = diphthamide-[translation elongation factor 2] + AMP + diphosphate + H(+)</text>
        <dbReference type="Rhea" id="RHEA:19753"/>
        <dbReference type="Rhea" id="RHEA-COMP:10172"/>
        <dbReference type="Rhea" id="RHEA-COMP:10174"/>
        <dbReference type="ChEBI" id="CHEBI:15378"/>
        <dbReference type="ChEBI" id="CHEBI:16692"/>
        <dbReference type="ChEBI" id="CHEBI:28938"/>
        <dbReference type="ChEBI" id="CHEBI:30616"/>
        <dbReference type="ChEBI" id="CHEBI:33019"/>
        <dbReference type="ChEBI" id="CHEBI:82696"/>
        <dbReference type="ChEBI" id="CHEBI:456215"/>
        <dbReference type="EC" id="6.3.1.14"/>
    </reaction>
</comment>
<dbReference type="EMBL" id="JAWQEG010001020">
    <property type="protein sequence ID" value="KAK3883105.1"/>
    <property type="molecule type" value="Genomic_DNA"/>
</dbReference>
<dbReference type="PANTHER" id="PTHR12196">
    <property type="entry name" value="DOMAIN OF UNKNOWN FUNCTION 71 DUF71 -CONTAINING PROTEIN"/>
    <property type="match status" value="1"/>
</dbReference>
<evidence type="ECO:0000256" key="9">
    <source>
        <dbReference type="ARBA" id="ARBA00031202"/>
    </source>
</evidence>
<dbReference type="FunFam" id="3.90.1490.10:FF:000001">
    <property type="entry name" value="Diphthine--ammonia ligase"/>
    <property type="match status" value="1"/>
</dbReference>
<evidence type="ECO:0000256" key="4">
    <source>
        <dbReference type="ARBA" id="ARBA00018426"/>
    </source>
</evidence>
<dbReference type="FunFam" id="3.40.50.620:FF:000069">
    <property type="entry name" value="diphthine--ammonia ligase"/>
    <property type="match status" value="1"/>
</dbReference>
<evidence type="ECO:0000256" key="6">
    <source>
        <dbReference type="ARBA" id="ARBA00022741"/>
    </source>
</evidence>
<evidence type="ECO:0000256" key="10">
    <source>
        <dbReference type="ARBA" id="ARBA00031552"/>
    </source>
</evidence>
<dbReference type="GO" id="GO:0005524">
    <property type="term" value="F:ATP binding"/>
    <property type="evidence" value="ECO:0007669"/>
    <property type="project" value="UniProtKB-KW"/>
</dbReference>
<evidence type="ECO:0000256" key="5">
    <source>
        <dbReference type="ARBA" id="ARBA00022598"/>
    </source>
</evidence>
<evidence type="ECO:0000313" key="15">
    <source>
        <dbReference type="EMBL" id="KAK3883105.1"/>
    </source>
</evidence>
<dbReference type="PANTHER" id="PTHR12196:SF2">
    <property type="entry name" value="DIPHTHINE--AMMONIA LIGASE"/>
    <property type="match status" value="1"/>
</dbReference>
<comment type="pathway">
    <text evidence="1">Protein modification; peptidyl-diphthamide biosynthesis.</text>
</comment>
<sequence length="676" mass="75023">MRVVGLVSGGKDSCYNLMQCVAAGHQVVALANLAPSRVDELDSYMYQSVGHMGVSVYAEAVGVPLYRRIIQGSSLNTTKTYKPTEGDEVEDLYLLLKEVKEKCCVDAVSVGAVLSDYQRVRVENVCSRLDLVCLAYMWRRDQSELLREMVECGLEAIIIKVAAIGLEPRKHLGKSISQMVSYLEKMKEKYHLNVCGEGGEYETFTLDCPIFRKRIVIRETELVESSGDVGYLNLTSLELVDKEIPEDVDQLELVKACGLRSPEDFLFDLKLTEEEQQAEDQAKEQHIVDDHDNAPQSYGSFEDDEVSSPEVPDDLHCGIVHTSTGFTFAGSVSGNTADEAIVKLKEYLLVEEMELRHLVCVKMYVQDMNEYVQLNNQYIKHFSVNPPVRVCVEVPLPSEVRVQLDVCGWKQSHVTTDDDNDMIHPTSRTTMHVQGISHWAPANIGPYSQAVKVGSVVVVAGMIGLVPGTLQVISGGVEVEARLALRHVSRVITAVAPTTDIRAVVQGVCFVTRLCDVGVARRMMARLSESQISTYVVVPALPRAALVEWQTWGCVENSKFEYEEKGYTRGNVSVRLRRRWYHDNSICAVNTTASSLSPDDLNTEMLKEIIQYTLTKADTTMSLGLTFYYRSGGLSRTVLQQAIAQAVPKELATVSLVPVLAVEDAHTLLAVTATRH</sequence>
<dbReference type="Pfam" id="PF01042">
    <property type="entry name" value="Ribonuc_L-PSP"/>
    <property type="match status" value="1"/>
</dbReference>
<organism evidence="15 16">
    <name type="scientific">Petrolisthes cinctipes</name>
    <name type="common">Flat porcelain crab</name>
    <dbReference type="NCBI Taxonomy" id="88211"/>
    <lineage>
        <taxon>Eukaryota</taxon>
        <taxon>Metazoa</taxon>
        <taxon>Ecdysozoa</taxon>
        <taxon>Arthropoda</taxon>
        <taxon>Crustacea</taxon>
        <taxon>Multicrustacea</taxon>
        <taxon>Malacostraca</taxon>
        <taxon>Eumalacostraca</taxon>
        <taxon>Eucarida</taxon>
        <taxon>Decapoda</taxon>
        <taxon>Pleocyemata</taxon>
        <taxon>Anomura</taxon>
        <taxon>Galatheoidea</taxon>
        <taxon>Porcellanidae</taxon>
        <taxon>Petrolisthes</taxon>
    </lineage>
</organism>